<evidence type="ECO:0000256" key="3">
    <source>
        <dbReference type="ARBA" id="ARBA00022448"/>
    </source>
</evidence>
<keyword evidence="5" id="KW-0410">Iron transport</keyword>
<accession>A0AAU8IHU9</accession>
<evidence type="ECO:0000256" key="9">
    <source>
        <dbReference type="ARBA" id="ARBA00023136"/>
    </source>
</evidence>
<dbReference type="PANTHER" id="PTHR30472:SF27">
    <property type="entry name" value="PETROBACTIN IMPORT SYSTEM PERMEASE PROTEIN YCLN"/>
    <property type="match status" value="1"/>
</dbReference>
<dbReference type="InterPro" id="IPR037294">
    <property type="entry name" value="ABC_BtuC-like"/>
</dbReference>
<evidence type="ECO:0000256" key="1">
    <source>
        <dbReference type="ARBA" id="ARBA00004651"/>
    </source>
</evidence>
<feature type="transmembrane region" description="Helical" evidence="10">
    <location>
        <begin position="78"/>
        <end position="100"/>
    </location>
</feature>
<dbReference type="Pfam" id="PF01032">
    <property type="entry name" value="FecCD"/>
    <property type="match status" value="1"/>
</dbReference>
<evidence type="ECO:0000313" key="11">
    <source>
        <dbReference type="EMBL" id="XCJ17791.1"/>
    </source>
</evidence>
<evidence type="ECO:0000256" key="2">
    <source>
        <dbReference type="ARBA" id="ARBA00007935"/>
    </source>
</evidence>
<keyword evidence="3" id="KW-0813">Transport</keyword>
<protein>
    <submittedName>
        <fullName evidence="11">ABC transporter permease</fullName>
    </submittedName>
</protein>
<feature type="transmembrane region" description="Helical" evidence="10">
    <location>
        <begin position="291"/>
        <end position="310"/>
    </location>
</feature>
<dbReference type="AlphaFoldDB" id="A0AAU8IHU9"/>
<proteinExistence type="inferred from homology"/>
<feature type="transmembrane region" description="Helical" evidence="10">
    <location>
        <begin position="106"/>
        <end position="124"/>
    </location>
</feature>
<keyword evidence="5" id="KW-0406">Ion transport</keyword>
<dbReference type="FunFam" id="1.10.3470.10:FF:000004">
    <property type="entry name" value="Iron compound ABC transporter, permease"/>
    <property type="match status" value="1"/>
</dbReference>
<dbReference type="RefSeq" id="WP_353948897.1">
    <property type="nucleotide sequence ID" value="NZ_CP159510.1"/>
</dbReference>
<comment type="subcellular location">
    <subcellularLocation>
        <location evidence="1">Cell membrane</location>
        <topology evidence="1">Multi-pass membrane protein</topology>
    </subcellularLocation>
</comment>
<dbReference type="CDD" id="cd06550">
    <property type="entry name" value="TM_ABC_iron-siderophores_like"/>
    <property type="match status" value="1"/>
</dbReference>
<feature type="transmembrane region" description="Helical" evidence="10">
    <location>
        <begin position="234"/>
        <end position="256"/>
    </location>
</feature>
<keyword evidence="6 10" id="KW-0812">Transmembrane</keyword>
<sequence length="319" mass="34665">MSRVLWIIVTAVLAIVSLFVGVEDVPIDDFLHLTSEQKDVLLISRLPRTISIIIAGAGMSLCGLIMQQITHNRFVSPTTAGTMDAARLGVLVALIVFPAAGTLSKMLVAFVFALAGTFLFIAILQRIRIKDPIFIPLVGLMFGNILGSITTFFAYKNNLVQNIGTWLQGDFSSILRGRYELLYLSIPLFIIAWLYADRFTAAGLGESFATNIGLNYRATVTVGLSIAALMTATVLLTVGAIPFLGLIVPNIVSIYAGDHLRRVIPLTVLFGASFVLICDIAGRLIIYPYEISISLMVGIIGSILFICLLVRRQKDAPDQ</sequence>
<dbReference type="SUPFAM" id="SSF81345">
    <property type="entry name" value="ABC transporter involved in vitamin B12 uptake, BtuC"/>
    <property type="match status" value="1"/>
</dbReference>
<feature type="transmembrane region" description="Helical" evidence="10">
    <location>
        <begin position="175"/>
        <end position="196"/>
    </location>
</feature>
<keyword evidence="8" id="KW-0408">Iron</keyword>
<dbReference type="GO" id="GO:0005886">
    <property type="term" value="C:plasma membrane"/>
    <property type="evidence" value="ECO:0007669"/>
    <property type="project" value="UniProtKB-SubCell"/>
</dbReference>
<evidence type="ECO:0000256" key="10">
    <source>
        <dbReference type="SAM" id="Phobius"/>
    </source>
</evidence>
<evidence type="ECO:0000256" key="5">
    <source>
        <dbReference type="ARBA" id="ARBA00022496"/>
    </source>
</evidence>
<reference evidence="11" key="1">
    <citation type="submission" date="2024-06" db="EMBL/GenBank/DDBJ databases">
        <authorList>
            <person name="Fan A."/>
            <person name="Zhang F.Y."/>
            <person name="Zhang L."/>
        </authorList>
    </citation>
    <scope>NUCLEOTIDE SEQUENCE</scope>
    <source>
        <strain evidence="11">Y61</strain>
    </source>
</reference>
<dbReference type="GO" id="GO:0033214">
    <property type="term" value="P:siderophore-iron import into cell"/>
    <property type="evidence" value="ECO:0007669"/>
    <property type="project" value="TreeGrafter"/>
</dbReference>
<gene>
    <name evidence="11" type="ORF">ABNN70_04735</name>
</gene>
<name>A0AAU8IHU9_9BACL</name>
<keyword evidence="4" id="KW-1003">Cell membrane</keyword>
<feature type="transmembrane region" description="Helical" evidence="10">
    <location>
        <begin position="133"/>
        <end position="155"/>
    </location>
</feature>
<keyword evidence="9 10" id="KW-0472">Membrane</keyword>
<feature type="transmembrane region" description="Helical" evidence="10">
    <location>
        <begin position="48"/>
        <end position="66"/>
    </location>
</feature>
<comment type="similarity">
    <text evidence="2">Belongs to the binding-protein-dependent transport system permease family. FecCD subfamily.</text>
</comment>
<dbReference type="GO" id="GO:0022857">
    <property type="term" value="F:transmembrane transporter activity"/>
    <property type="evidence" value="ECO:0007669"/>
    <property type="project" value="InterPro"/>
</dbReference>
<dbReference type="InterPro" id="IPR000522">
    <property type="entry name" value="ABC_transptr_permease_BtuC"/>
</dbReference>
<dbReference type="PANTHER" id="PTHR30472">
    <property type="entry name" value="FERRIC ENTEROBACTIN TRANSPORT SYSTEM PERMEASE PROTEIN"/>
    <property type="match status" value="1"/>
</dbReference>
<feature type="transmembrane region" description="Helical" evidence="10">
    <location>
        <begin position="263"/>
        <end position="285"/>
    </location>
</feature>
<evidence type="ECO:0000256" key="7">
    <source>
        <dbReference type="ARBA" id="ARBA00022989"/>
    </source>
</evidence>
<organism evidence="11">
    <name type="scientific">Sporolactobacillus sp. Y61</name>
    <dbReference type="NCBI Taxonomy" id="3160863"/>
    <lineage>
        <taxon>Bacteria</taxon>
        <taxon>Bacillati</taxon>
        <taxon>Bacillota</taxon>
        <taxon>Bacilli</taxon>
        <taxon>Bacillales</taxon>
        <taxon>Sporolactobacillaceae</taxon>
        <taxon>Sporolactobacillus</taxon>
    </lineage>
</organism>
<dbReference type="EMBL" id="CP159510">
    <property type="protein sequence ID" value="XCJ17791.1"/>
    <property type="molecule type" value="Genomic_DNA"/>
</dbReference>
<evidence type="ECO:0000256" key="6">
    <source>
        <dbReference type="ARBA" id="ARBA00022692"/>
    </source>
</evidence>
<evidence type="ECO:0000256" key="4">
    <source>
        <dbReference type="ARBA" id="ARBA00022475"/>
    </source>
</evidence>
<dbReference type="Gene3D" id="1.10.3470.10">
    <property type="entry name" value="ABC transporter involved in vitamin B12 uptake, BtuC"/>
    <property type="match status" value="1"/>
</dbReference>
<keyword evidence="7 10" id="KW-1133">Transmembrane helix</keyword>
<feature type="transmembrane region" description="Helical" evidence="10">
    <location>
        <begin position="208"/>
        <end position="228"/>
    </location>
</feature>
<evidence type="ECO:0000256" key="8">
    <source>
        <dbReference type="ARBA" id="ARBA00023004"/>
    </source>
</evidence>